<dbReference type="InterPro" id="IPR035681">
    <property type="entry name" value="ComA-like_MBL"/>
</dbReference>
<evidence type="ECO:0000313" key="8">
    <source>
        <dbReference type="EMBL" id="MDH0563598.1"/>
    </source>
</evidence>
<dbReference type="InterPro" id="IPR004797">
    <property type="entry name" value="Competence_ComEC/Rec2"/>
</dbReference>
<dbReference type="SUPFAM" id="SSF56281">
    <property type="entry name" value="Metallo-hydrolase/oxidoreductase"/>
    <property type="match status" value="1"/>
</dbReference>
<dbReference type="CDD" id="cd07731">
    <property type="entry name" value="ComA-like_MBL-fold"/>
    <property type="match status" value="1"/>
</dbReference>
<evidence type="ECO:0000256" key="2">
    <source>
        <dbReference type="ARBA" id="ARBA00022475"/>
    </source>
</evidence>
<dbReference type="InterPro" id="IPR036866">
    <property type="entry name" value="RibonucZ/Hydroxyglut_hydro"/>
</dbReference>
<feature type="transmembrane region" description="Helical" evidence="6">
    <location>
        <begin position="443"/>
        <end position="474"/>
    </location>
</feature>
<dbReference type="NCBIfam" id="TIGR00360">
    <property type="entry name" value="ComEC_N-term"/>
    <property type="match status" value="1"/>
</dbReference>
<evidence type="ECO:0000259" key="7">
    <source>
        <dbReference type="SMART" id="SM00849"/>
    </source>
</evidence>
<feature type="domain" description="Metallo-beta-lactamase" evidence="7">
    <location>
        <begin position="556"/>
        <end position="753"/>
    </location>
</feature>
<feature type="transmembrane region" description="Helical" evidence="6">
    <location>
        <begin position="27"/>
        <end position="43"/>
    </location>
</feature>
<dbReference type="RefSeq" id="WP_279694991.1">
    <property type="nucleotide sequence ID" value="NZ_JAOEEO010000001.1"/>
</dbReference>
<evidence type="ECO:0000256" key="6">
    <source>
        <dbReference type="SAM" id="Phobius"/>
    </source>
</evidence>
<dbReference type="AlphaFoldDB" id="A0AA42I6T0"/>
<dbReference type="Pfam" id="PF03772">
    <property type="entry name" value="Competence"/>
    <property type="match status" value="1"/>
</dbReference>
<evidence type="ECO:0000256" key="3">
    <source>
        <dbReference type="ARBA" id="ARBA00022692"/>
    </source>
</evidence>
<sequence>MLKIILFGWIAGIALMGQDFYFIGQTWWLWLILASLIVILGRYKSQRYFQRAWYKTLLLSSCSCALCCTGYHYADVALEQRLSLRELQVQPFEAIVYIKKIDEITDEGQKQIAEVLNRHSQPVDWLLYLNKASEQTMQQPSLQLGRYYRINGIIRPAHSYAVAGAFDQEKWFLQQNILSAFSVRQIQPLSPDEIYHLGYQQHDKQQRMLKARLLLKIEGMRLDFRQMLQTSSLQHPGLLLALLTGDESLLSSELKQQFQLLGISHLLAISGPHVLIFALMLTWLCQRLIQRYCPELYLWKPRQILVIFPFVASVVLYVAFVGFEIPAIRTLFTVLIASLFLILRQSIQPLALLVYSASLLLIYDPFSILSAAFWLSYGACFILLRIYQTTAHLPQDQVQTSIQKMILAIKVLIDAQWKVFIALLPLVIIFFQQVSWAAPLSNLIAIPLLSGVVVPLGILAACLWLIIPALGLLLFQLNDQLLAFLLWGLNGLQHLFPALYGVSYTPGMMLSLILGLVILFMPRGSVPKLWAGICFLPMLLGINTQSTTLTILDVGQGQAIFLQHPQQTLMIDTGGNYDERKFGIGERVDIPFLRQQGVRNLDHVILSHLDQDHSGAFPAIQNAFAITQVQSSERSEKLPFKDNFSYCQQGQHWSYSNLKIEILSPTQDGLNFAEHQQNEQSCVVYLQFLNAQPYQNFLIMGDAGWETEFKLLQQYPDLKVDVLVLGHHGSKNSTAYDFLKVLKPKLTIASAGFNNRYGHPSQEVQKRLQALNIPLLNTTRTGAVNFLFEHGKVEIKLQRQQRKWLQRE</sequence>
<dbReference type="Pfam" id="PF00753">
    <property type="entry name" value="Lactamase_B"/>
    <property type="match status" value="1"/>
</dbReference>
<dbReference type="GO" id="GO:0030420">
    <property type="term" value="P:establishment of competence for transformation"/>
    <property type="evidence" value="ECO:0007669"/>
    <property type="project" value="InterPro"/>
</dbReference>
<keyword evidence="4 6" id="KW-1133">Transmembrane helix</keyword>
<keyword evidence="2" id="KW-1003">Cell membrane</keyword>
<dbReference type="Pfam" id="PF13567">
    <property type="entry name" value="DUF4131"/>
    <property type="match status" value="1"/>
</dbReference>
<dbReference type="Gene3D" id="3.60.15.10">
    <property type="entry name" value="Ribonuclease Z/Hydroxyacylglutathione hydrolase-like"/>
    <property type="match status" value="1"/>
</dbReference>
<evidence type="ECO:0000256" key="4">
    <source>
        <dbReference type="ARBA" id="ARBA00022989"/>
    </source>
</evidence>
<evidence type="ECO:0000256" key="5">
    <source>
        <dbReference type="ARBA" id="ARBA00023136"/>
    </source>
</evidence>
<feature type="transmembrane region" description="Helical" evidence="6">
    <location>
        <begin position="330"/>
        <end position="347"/>
    </location>
</feature>
<dbReference type="GO" id="GO:0005886">
    <property type="term" value="C:plasma membrane"/>
    <property type="evidence" value="ECO:0007669"/>
    <property type="project" value="UniProtKB-SubCell"/>
</dbReference>
<accession>A0AA42I6T0</accession>
<dbReference type="NCBIfam" id="TIGR00361">
    <property type="entry name" value="ComEC_Rec2"/>
    <property type="match status" value="1"/>
</dbReference>
<protein>
    <submittedName>
        <fullName evidence="8">DNA internalization-related competence protein ComEC/Rec2</fullName>
    </submittedName>
</protein>
<organism evidence="8 9">
    <name type="scientific">Acinetobacter courvalinii</name>
    <dbReference type="NCBI Taxonomy" id="280147"/>
    <lineage>
        <taxon>Bacteria</taxon>
        <taxon>Pseudomonadati</taxon>
        <taxon>Pseudomonadota</taxon>
        <taxon>Gammaproteobacteria</taxon>
        <taxon>Moraxellales</taxon>
        <taxon>Moraxellaceae</taxon>
        <taxon>Acinetobacter</taxon>
    </lineage>
</organism>
<feature type="transmembrane region" description="Helical" evidence="6">
    <location>
        <begin position="304"/>
        <end position="323"/>
    </location>
</feature>
<comment type="subcellular location">
    <subcellularLocation>
        <location evidence="1">Cell membrane</location>
        <topology evidence="1">Multi-pass membrane protein</topology>
    </subcellularLocation>
</comment>
<feature type="transmembrane region" description="Helical" evidence="6">
    <location>
        <begin position="260"/>
        <end position="284"/>
    </location>
</feature>
<name>A0AA42I6T0_9GAMM</name>
<dbReference type="SMART" id="SM00849">
    <property type="entry name" value="Lactamase_B"/>
    <property type="match status" value="1"/>
</dbReference>
<feature type="transmembrane region" description="Helical" evidence="6">
    <location>
        <begin position="506"/>
        <end position="522"/>
    </location>
</feature>
<keyword evidence="3 6" id="KW-0812">Transmembrane</keyword>
<proteinExistence type="predicted"/>
<dbReference type="PANTHER" id="PTHR30619:SF1">
    <property type="entry name" value="RECOMBINATION PROTEIN 2"/>
    <property type="match status" value="1"/>
</dbReference>
<gene>
    <name evidence="8" type="ORF">N7644_07825</name>
</gene>
<keyword evidence="5 6" id="KW-0472">Membrane</keyword>
<feature type="transmembrane region" description="Helical" evidence="6">
    <location>
        <begin position="407"/>
        <end position="431"/>
    </location>
</feature>
<dbReference type="PANTHER" id="PTHR30619">
    <property type="entry name" value="DNA INTERNALIZATION/COMPETENCE PROTEIN COMEC/REC2"/>
    <property type="match status" value="1"/>
</dbReference>
<dbReference type="InterPro" id="IPR025405">
    <property type="entry name" value="DUF4131"/>
</dbReference>
<dbReference type="Proteomes" id="UP001159329">
    <property type="component" value="Unassembled WGS sequence"/>
</dbReference>
<reference evidence="8" key="1">
    <citation type="submission" date="2022-09" db="EMBL/GenBank/DDBJ databases">
        <title>Intensive care unit water sources are persistently colonized with multi-drug resistant bacteria and are the site of extensive horizontal gene transfer of antibiotic resistance genes.</title>
        <authorList>
            <person name="Diorio-Toth L."/>
        </authorList>
    </citation>
    <scope>NUCLEOTIDE SEQUENCE</scope>
    <source>
        <strain evidence="8">GD04005</strain>
    </source>
</reference>
<dbReference type="InterPro" id="IPR004477">
    <property type="entry name" value="ComEC_N"/>
</dbReference>
<dbReference type="InterPro" id="IPR052159">
    <property type="entry name" value="Competence_DNA_uptake"/>
</dbReference>
<feature type="transmembrane region" description="Helical" evidence="6">
    <location>
        <begin position="367"/>
        <end position="387"/>
    </location>
</feature>
<evidence type="ECO:0000313" key="9">
    <source>
        <dbReference type="Proteomes" id="UP001159329"/>
    </source>
</evidence>
<dbReference type="EMBL" id="JAOEEO010000001">
    <property type="protein sequence ID" value="MDH0563598.1"/>
    <property type="molecule type" value="Genomic_DNA"/>
</dbReference>
<evidence type="ECO:0000256" key="1">
    <source>
        <dbReference type="ARBA" id="ARBA00004651"/>
    </source>
</evidence>
<comment type="caution">
    <text evidence="8">The sequence shown here is derived from an EMBL/GenBank/DDBJ whole genome shotgun (WGS) entry which is preliminary data.</text>
</comment>
<dbReference type="InterPro" id="IPR001279">
    <property type="entry name" value="Metallo-B-lactamas"/>
</dbReference>